<evidence type="ECO:0000259" key="8">
    <source>
        <dbReference type="Pfam" id="PF14322"/>
    </source>
</evidence>
<feature type="domain" description="SusD-like N-terminal" evidence="8">
    <location>
        <begin position="24"/>
        <end position="213"/>
    </location>
</feature>
<sequence>MRIFISILTILAAMLAIMSCEDNFLDRKIDTNYTEEQVFANYNTMRDFGIGIYTYLPAGFNRINGAMLAAATDDAVHSGTGTDIQSLTNGSWGPFNNPDDHWAHFYSGIRKANLFLENTVKYQTTLYRDTITDEGRNDYRNQTNDIRWLRAEARVLRAFFYFELIKRYGGVPLITETLEVNNDYNISRSTFDDCMSFITSEIDAAEEGLRLTWAGFEDDKNIGRANWGVALALKARALLYFASPLHNKSNDVARWKAAASAAHDLIDLNQYNLAADYEGLFRAIINDEIIFARRYPGSNSLERSNYPVGFEGAVGGTNPTQDLVNAYQTTNGLSIEEDPAYDPQNPYENRDPRLTMTIIVNDSDYKNRAVETFDGGKDGPDKPRGSRTGYYLKKYSDEGLDLLQNTTSVHTWIYFRYAEVLLNYAEAMNEAYGPDDNAGFSMTAREALNTVRHRTSVNMPEVLVANKEAFREALRNERRVELAFEEHRFWDVRRWKIAEKTIGTPVHGVDIEAMGNGQFLYKYPEAPVEDRVFESQMYLYPLPQSEIIKTSGSLDQTDGW</sequence>
<dbReference type="GO" id="GO:0009279">
    <property type="term" value="C:cell outer membrane"/>
    <property type="evidence" value="ECO:0007669"/>
    <property type="project" value="UniProtKB-SubCell"/>
</dbReference>
<keyword evidence="4" id="KW-0472">Membrane</keyword>
<evidence type="ECO:0000256" key="5">
    <source>
        <dbReference type="ARBA" id="ARBA00023237"/>
    </source>
</evidence>
<evidence type="ECO:0000256" key="3">
    <source>
        <dbReference type="ARBA" id="ARBA00022729"/>
    </source>
</evidence>
<organism evidence="9 10">
    <name type="scientific">Fulvivirga sediminis</name>
    <dbReference type="NCBI Taxonomy" id="2803949"/>
    <lineage>
        <taxon>Bacteria</taxon>
        <taxon>Pseudomonadati</taxon>
        <taxon>Bacteroidota</taxon>
        <taxon>Cytophagia</taxon>
        <taxon>Cytophagales</taxon>
        <taxon>Fulvivirgaceae</taxon>
        <taxon>Fulvivirga</taxon>
    </lineage>
</organism>
<dbReference type="Pfam" id="PF14322">
    <property type="entry name" value="SusD-like_3"/>
    <property type="match status" value="1"/>
</dbReference>
<evidence type="ECO:0000256" key="2">
    <source>
        <dbReference type="ARBA" id="ARBA00006275"/>
    </source>
</evidence>
<dbReference type="Proteomes" id="UP000659388">
    <property type="component" value="Unassembled WGS sequence"/>
</dbReference>
<dbReference type="InterPro" id="IPR012944">
    <property type="entry name" value="SusD_RagB_dom"/>
</dbReference>
<dbReference type="EMBL" id="JAESIY010000002">
    <property type="protein sequence ID" value="MBL3655347.1"/>
    <property type="molecule type" value="Genomic_DNA"/>
</dbReference>
<dbReference type="RefSeq" id="WP_202243004.1">
    <property type="nucleotide sequence ID" value="NZ_JAESIY010000002.1"/>
</dbReference>
<proteinExistence type="inferred from homology"/>
<evidence type="ECO:0000313" key="9">
    <source>
        <dbReference type="EMBL" id="MBL3655347.1"/>
    </source>
</evidence>
<evidence type="ECO:0000259" key="7">
    <source>
        <dbReference type="Pfam" id="PF07980"/>
    </source>
</evidence>
<gene>
    <name evidence="9" type="ORF">JL102_04340</name>
</gene>
<protein>
    <submittedName>
        <fullName evidence="9">RagB/SusD family nutrient uptake outer membrane protein</fullName>
    </submittedName>
</protein>
<dbReference type="Pfam" id="PF07980">
    <property type="entry name" value="SusD_RagB"/>
    <property type="match status" value="1"/>
</dbReference>
<dbReference type="Gene3D" id="1.25.40.390">
    <property type="match status" value="1"/>
</dbReference>
<keyword evidence="10" id="KW-1185">Reference proteome</keyword>
<feature type="chain" id="PRO_5037481969" evidence="6">
    <location>
        <begin position="22"/>
        <end position="560"/>
    </location>
</feature>
<accession>A0A937K0B3</accession>
<name>A0A937K0B3_9BACT</name>
<dbReference type="InterPro" id="IPR011990">
    <property type="entry name" value="TPR-like_helical_dom_sf"/>
</dbReference>
<keyword evidence="5" id="KW-0998">Cell outer membrane</keyword>
<dbReference type="PROSITE" id="PS51257">
    <property type="entry name" value="PROKAR_LIPOPROTEIN"/>
    <property type="match status" value="1"/>
</dbReference>
<evidence type="ECO:0000313" key="10">
    <source>
        <dbReference type="Proteomes" id="UP000659388"/>
    </source>
</evidence>
<comment type="similarity">
    <text evidence="2">Belongs to the SusD family.</text>
</comment>
<evidence type="ECO:0000256" key="4">
    <source>
        <dbReference type="ARBA" id="ARBA00023136"/>
    </source>
</evidence>
<feature type="signal peptide" evidence="6">
    <location>
        <begin position="1"/>
        <end position="21"/>
    </location>
</feature>
<feature type="domain" description="RagB/SusD" evidence="7">
    <location>
        <begin position="311"/>
        <end position="560"/>
    </location>
</feature>
<reference evidence="9" key="1">
    <citation type="submission" date="2021-01" db="EMBL/GenBank/DDBJ databases">
        <title>Fulvivirga kasyanovii gen. nov., sp nov., a novel member of the phylum Bacteroidetes isolated from seawater in a mussel farm.</title>
        <authorList>
            <person name="Zhao L.-H."/>
            <person name="Wang Z.-J."/>
        </authorList>
    </citation>
    <scope>NUCLEOTIDE SEQUENCE</scope>
    <source>
        <strain evidence="9">2943</strain>
    </source>
</reference>
<comment type="subcellular location">
    <subcellularLocation>
        <location evidence="1">Cell outer membrane</location>
    </subcellularLocation>
</comment>
<evidence type="ECO:0000256" key="6">
    <source>
        <dbReference type="SAM" id="SignalP"/>
    </source>
</evidence>
<keyword evidence="3 6" id="KW-0732">Signal</keyword>
<dbReference type="SUPFAM" id="SSF48452">
    <property type="entry name" value="TPR-like"/>
    <property type="match status" value="1"/>
</dbReference>
<comment type="caution">
    <text evidence="9">The sequence shown here is derived from an EMBL/GenBank/DDBJ whole genome shotgun (WGS) entry which is preliminary data.</text>
</comment>
<dbReference type="InterPro" id="IPR033985">
    <property type="entry name" value="SusD-like_N"/>
</dbReference>
<dbReference type="AlphaFoldDB" id="A0A937K0B3"/>
<evidence type="ECO:0000256" key="1">
    <source>
        <dbReference type="ARBA" id="ARBA00004442"/>
    </source>
</evidence>